<dbReference type="OrthoDB" id="7788247at2759"/>
<organism evidence="2 3">
    <name type="scientific">Chironomus riparius</name>
    <dbReference type="NCBI Taxonomy" id="315576"/>
    <lineage>
        <taxon>Eukaryota</taxon>
        <taxon>Metazoa</taxon>
        <taxon>Ecdysozoa</taxon>
        <taxon>Arthropoda</taxon>
        <taxon>Hexapoda</taxon>
        <taxon>Insecta</taxon>
        <taxon>Pterygota</taxon>
        <taxon>Neoptera</taxon>
        <taxon>Endopterygota</taxon>
        <taxon>Diptera</taxon>
        <taxon>Nematocera</taxon>
        <taxon>Chironomoidea</taxon>
        <taxon>Chironomidae</taxon>
        <taxon>Chironominae</taxon>
        <taxon>Chironomus</taxon>
    </lineage>
</organism>
<feature type="transmembrane region" description="Helical" evidence="1">
    <location>
        <begin position="12"/>
        <end position="37"/>
    </location>
</feature>
<dbReference type="AlphaFoldDB" id="A0A9N9WYS1"/>
<keyword evidence="1" id="KW-1133">Transmembrane helix</keyword>
<gene>
    <name evidence="2" type="ORF">CHIRRI_LOCUS14152</name>
</gene>
<sequence length="515" mass="60782">MSPKTNQASKQSSANLILISLISIIFILFAILSAIVLNPGDGETSVVQPAEKVTDVEGFNQLKYWTVVVDVWNPNGHFRTMNRVLNSLQYKFVNASHGDDWDLLMSIDSPFYLPGEQSHELYVDIDRYPFKQHQKVNHFPGMEILGGKSYMSRNNAHLEYILPSFILPKNKKKLQKFMDENPDVKLIEKNIFNRGVSVVEKKDIIYDDSDYFYQQFMDKPFLIDGHAFDFGVFVLITSFDPVRIYRYDADVLFRFCKLNYHPFDPKIIDKYVVQEGMHPPFEMPTFNDAYKMFEFPIIKHFEKIIADKGFDVKKFWNKIDDAIVKIVRNSEPYITKTTKSYNYSTHHFYELVRFDFILDENLTPYVMEVNMSPNITPARKKDEEYAKIYEQLVYNLVKMIGGGSYFEFMTRFNDSDVMIANRKNIAVNIESCLKYECHRSCESKKCKLCLPCIDEENIFQMREAFREHSYEGNFRRIFPAEHFFFDDEFLSTMTEKNQFSLKWFEAKCLEDDRWC</sequence>
<name>A0A9N9WYS1_9DIPT</name>
<keyword evidence="3" id="KW-1185">Reference proteome</keyword>
<reference evidence="2" key="1">
    <citation type="submission" date="2022-01" db="EMBL/GenBank/DDBJ databases">
        <authorList>
            <person name="King R."/>
        </authorList>
    </citation>
    <scope>NUCLEOTIDE SEQUENCE</scope>
</reference>
<dbReference type="Gene3D" id="3.30.470.20">
    <property type="entry name" value="ATP-grasp fold, B domain"/>
    <property type="match status" value="1"/>
</dbReference>
<reference evidence="2" key="2">
    <citation type="submission" date="2022-10" db="EMBL/GenBank/DDBJ databases">
        <authorList>
            <consortium name="ENA_rothamsted_submissions"/>
            <consortium name="culmorum"/>
            <person name="King R."/>
        </authorList>
    </citation>
    <scope>NUCLEOTIDE SEQUENCE</scope>
</reference>
<dbReference type="EMBL" id="OU895880">
    <property type="protein sequence ID" value="CAG9811343.1"/>
    <property type="molecule type" value="Genomic_DNA"/>
</dbReference>
<evidence type="ECO:0000256" key="1">
    <source>
        <dbReference type="SAM" id="Phobius"/>
    </source>
</evidence>
<evidence type="ECO:0000313" key="2">
    <source>
        <dbReference type="EMBL" id="CAG9811343.1"/>
    </source>
</evidence>
<dbReference type="Pfam" id="PF03133">
    <property type="entry name" value="TTL"/>
    <property type="match status" value="1"/>
</dbReference>
<keyword evidence="1" id="KW-0472">Membrane</keyword>
<dbReference type="InterPro" id="IPR004344">
    <property type="entry name" value="TTL/TTLL_fam"/>
</dbReference>
<dbReference type="PANTHER" id="PTHR47113:SF1">
    <property type="entry name" value="LD09343P"/>
    <property type="match status" value="1"/>
</dbReference>
<keyword evidence="1" id="KW-0812">Transmembrane</keyword>
<accession>A0A9N9WYS1</accession>
<protein>
    <submittedName>
        <fullName evidence="2">Uncharacterized protein</fullName>
    </submittedName>
</protein>
<evidence type="ECO:0000313" key="3">
    <source>
        <dbReference type="Proteomes" id="UP001153620"/>
    </source>
</evidence>
<dbReference type="PANTHER" id="PTHR47113">
    <property type="entry name" value="LD09343P"/>
    <property type="match status" value="1"/>
</dbReference>
<proteinExistence type="predicted"/>
<dbReference type="Proteomes" id="UP001153620">
    <property type="component" value="Chromosome 4"/>
</dbReference>
<dbReference type="InterPro" id="IPR053317">
    <property type="entry name" value="Tubulin_polyglutamylase"/>
</dbReference>
<dbReference type="SUPFAM" id="SSF56059">
    <property type="entry name" value="Glutathione synthetase ATP-binding domain-like"/>
    <property type="match status" value="1"/>
</dbReference>